<name>A0A7S1JG59_9EUGL</name>
<accession>A0A7S1JG59</accession>
<gene>
    <name evidence="3" type="ORF">EGYM00392_LOCUS52971</name>
</gene>
<proteinExistence type="predicted"/>
<evidence type="ECO:0000256" key="1">
    <source>
        <dbReference type="SAM" id="MobiDB-lite"/>
    </source>
</evidence>
<keyword evidence="2" id="KW-0732">Signal</keyword>
<evidence type="ECO:0008006" key="4">
    <source>
        <dbReference type="Google" id="ProtNLM"/>
    </source>
</evidence>
<reference evidence="3" key="1">
    <citation type="submission" date="2021-01" db="EMBL/GenBank/DDBJ databases">
        <authorList>
            <person name="Corre E."/>
            <person name="Pelletier E."/>
            <person name="Niang G."/>
            <person name="Scheremetjew M."/>
            <person name="Finn R."/>
            <person name="Kale V."/>
            <person name="Holt S."/>
            <person name="Cochrane G."/>
            <person name="Meng A."/>
            <person name="Brown T."/>
            <person name="Cohen L."/>
        </authorList>
    </citation>
    <scope>NUCLEOTIDE SEQUENCE</scope>
    <source>
        <strain evidence="3">NIES-381</strain>
    </source>
</reference>
<feature type="chain" id="PRO_5030515628" description="Fucosyltransferase" evidence="2">
    <location>
        <begin position="18"/>
        <end position="438"/>
    </location>
</feature>
<dbReference type="AlphaFoldDB" id="A0A7S1JG59"/>
<organism evidence="3">
    <name type="scientific">Eutreptiella gymnastica</name>
    <dbReference type="NCBI Taxonomy" id="73025"/>
    <lineage>
        <taxon>Eukaryota</taxon>
        <taxon>Discoba</taxon>
        <taxon>Euglenozoa</taxon>
        <taxon>Euglenida</taxon>
        <taxon>Spirocuta</taxon>
        <taxon>Euglenophyceae</taxon>
        <taxon>Eutreptiales</taxon>
        <taxon>Eutreptiaceae</taxon>
        <taxon>Eutreptiella</taxon>
    </lineage>
</organism>
<feature type="region of interest" description="Disordered" evidence="1">
    <location>
        <begin position="414"/>
        <end position="438"/>
    </location>
</feature>
<protein>
    <recommendedName>
        <fullName evidence="4">Fucosyltransferase</fullName>
    </recommendedName>
</protein>
<feature type="signal peptide" evidence="2">
    <location>
        <begin position="1"/>
        <end position="17"/>
    </location>
</feature>
<evidence type="ECO:0000256" key="2">
    <source>
        <dbReference type="SAM" id="SignalP"/>
    </source>
</evidence>
<evidence type="ECO:0000313" key="3">
    <source>
        <dbReference type="EMBL" id="CAD9041794.1"/>
    </source>
</evidence>
<feature type="compositionally biased region" description="Basic and acidic residues" evidence="1">
    <location>
        <begin position="414"/>
        <end position="430"/>
    </location>
</feature>
<dbReference type="EMBL" id="HBGA01144817">
    <property type="protein sequence ID" value="CAD9041794.1"/>
    <property type="molecule type" value="Transcribed_RNA"/>
</dbReference>
<sequence>MGIVLLFFALLVGLSEAYPFDSVKNCSVWIPAGHVVRDKIWAAIHESQNPPDCKRKKLVSFFPEPRGWSNHLYNFVSLLMWHFLHDEILFDGPATSVYSNPRICKRGNMACYFERITNCTLKKEVRDQLCTWRDQRNVGTCFSGGKIKTRRSQKCLAMNFGNQGVSKSILDNSQRDTKNYAALDRLYRLPGGTPQDPPFWRPNYVWSVFLQYLFRHPSAWLQSYTQKWRNALGLQPGQYIGLQIRTTKKGRMPGQRNTKRPASVEETVRLVQQMSNAAQTRHVFLTADLDTYETELAQALEASHLKVSRIPLIESLMTDMPIGACVEDHLDRLHAKRPTKDEGLFVNMIMHLMATAKLFINLGGGGMTVNIAALMHNHSTPLCCQFPIPIGPKHNYYGGWMFWQSGALDRRDRPGSRFSFDHSDRAEDGRSLNGTTPL</sequence>